<dbReference type="InterPro" id="IPR015970">
    <property type="entry name" value="P40_nucleoprot_sub2_BD-vir"/>
</dbReference>
<accession>A0A8I5N9M5</accession>
<sequence>MDFKIIFMQEPAKGNKGRFPQDMEHVPVSVPLGENLPLIPVQVTLTTPPTAEGHIPALLILYSDNVLCLHTILISNESIHTVVHAAGNTAMCTTVACSITPSLQQHFPVDDHLTQTDGSPLTWLPTGYGMNTCKIPTMPDNIARRLGLYHAMLRILIALYRDSQNNSHVRAAENRFNAFKAAAGISDMHVNYPQLDVSAYVAKMAGYSWCHKTLIGILSEKFGGPGQLLMVEVHFIACESQMTTIVEINNFLKDIDSILILILWVIDENPNFRDAWRSLEKVMDPEWFPFVKATHHLDAVKIITTAFPCFASTCFRNKLHCEKLLLRESHSRRNT</sequence>
<evidence type="ECO:0000313" key="1">
    <source>
        <dbReference type="Ensembl" id="ENSPANP00000056633.1"/>
    </source>
</evidence>
<name>A0A8I5N9M5_PAPAN</name>
<dbReference type="InterPro" id="IPR036260">
    <property type="entry name" value="P40_nucleoprot_sf_BD-vir"/>
</dbReference>
<reference evidence="1" key="3">
    <citation type="submission" date="2025-09" db="UniProtKB">
        <authorList>
            <consortium name="Ensembl"/>
        </authorList>
    </citation>
    <scope>IDENTIFICATION</scope>
</reference>
<dbReference type="Pfam" id="PF06407">
    <property type="entry name" value="BDV_P40"/>
    <property type="match status" value="1"/>
</dbReference>
<protein>
    <submittedName>
        <fullName evidence="1">Uncharacterized protein</fullName>
    </submittedName>
</protein>
<keyword evidence="2" id="KW-1185">Reference proteome</keyword>
<reference evidence="1 2" key="1">
    <citation type="submission" date="2012-03" db="EMBL/GenBank/DDBJ databases">
        <title>Whole Genome Assembly of Papio anubis.</title>
        <authorList>
            <person name="Liu Y.L."/>
            <person name="Abraham K.A."/>
            <person name="Akbar H.A."/>
            <person name="Ali S.A."/>
            <person name="Anosike U.A."/>
            <person name="Aqrawi P.A."/>
            <person name="Arias F.A."/>
            <person name="Attaway T.A."/>
            <person name="Awwad R.A."/>
            <person name="Babu C.B."/>
            <person name="Bandaranaike D.B."/>
            <person name="Battles P.B."/>
            <person name="Bell A.B."/>
            <person name="Beltran B.B."/>
            <person name="Berhane-Mersha D.B."/>
            <person name="Bess C.B."/>
            <person name="Bickham C.B."/>
            <person name="Bolden T.B."/>
            <person name="Carter K.C."/>
            <person name="Chau D.C."/>
            <person name="Chavez A.C."/>
            <person name="Clerc-Blankenburg K.C."/>
            <person name="Coyle M.C."/>
            <person name="Dao M.D."/>
            <person name="Davila M.L.D."/>
            <person name="Davy-Carroll L.D."/>
            <person name="Denson S.D."/>
            <person name="Dinh H.D."/>
            <person name="Fernandez S.F."/>
            <person name="Fernando P.F."/>
            <person name="Forbes L.F."/>
            <person name="Francis C.F."/>
            <person name="Francisco L.F."/>
            <person name="Fu Q.F."/>
            <person name="Garcia-Iii R.G."/>
            <person name="Garrett T.G."/>
            <person name="Gross S.G."/>
            <person name="Gubbala S.G."/>
            <person name="Hirani K.H."/>
            <person name="Hogues M.H."/>
            <person name="Hollins B.H."/>
            <person name="Jackson L.J."/>
            <person name="Javaid M.J."/>
            <person name="Jhangiani S.J."/>
            <person name="Johnson A.J."/>
            <person name="Johnson B.J."/>
            <person name="Jones J.J."/>
            <person name="Joshi V.J."/>
            <person name="Kalu J.K."/>
            <person name="Khan N.K."/>
            <person name="Korchina V.K."/>
            <person name="Kovar C.K."/>
            <person name="Lago L.L."/>
            <person name="Lara F.L."/>
            <person name="Le T.-K.L."/>
            <person name="Lee S.L."/>
            <person name="Legall-Iii F.L."/>
            <person name="Lemon S.L."/>
            <person name="Liu J.L."/>
            <person name="Liu Y.-S.L."/>
            <person name="Liyanage D.L."/>
            <person name="Lopez J.L."/>
            <person name="Lorensuhewa L.L."/>
            <person name="Mata R.M."/>
            <person name="Mathew T.M."/>
            <person name="Mercado C.M."/>
            <person name="Mercado I.M."/>
            <person name="Morales K.M."/>
            <person name="Morgan M.M."/>
            <person name="Munidasa M.M."/>
            <person name="Ngo D.N."/>
            <person name="Nguyen L.N."/>
            <person name="Nguyen T.N."/>
            <person name="Nguyen N.N."/>
            <person name="Obregon M.O."/>
            <person name="Okwuonu G.O."/>
            <person name="Ongeri F.O."/>
            <person name="Onwere C.O."/>
            <person name="Osifeso I.O."/>
            <person name="Parra A.P."/>
            <person name="Patil S.P."/>
            <person name="Perez A.P."/>
            <person name="Perez Y.P."/>
            <person name="Pham C.P."/>
            <person name="Pu L.-L.P."/>
            <person name="Puazo M.P."/>
            <person name="Quiroz J.Q."/>
            <person name="Rouhana J.R."/>
            <person name="Ruiz M.R."/>
            <person name="Ruiz S.-J.R."/>
            <person name="Saada N.S."/>
            <person name="Santibanez J.S."/>
            <person name="Scheel M.S."/>
            <person name="Schneider B.S."/>
            <person name="Simmons D.S."/>
            <person name="Sisson I.S."/>
            <person name="Tang L.-Y.T."/>
            <person name="Thornton R.T."/>
            <person name="Tisius J.T."/>
            <person name="Toledanes G.T."/>
            <person name="Trejos Z.T."/>
            <person name="Usmani K.U."/>
            <person name="Varghese R.V."/>
            <person name="Vattathil S.V."/>
            <person name="Vee V.V."/>
            <person name="Walker D.W."/>
            <person name="Weissenberger G.W."/>
            <person name="White C.W."/>
            <person name="Williams A.W."/>
            <person name="Woodworth J.W."/>
            <person name="Wright R.W."/>
            <person name="Zhu Y.Z."/>
            <person name="Han Y.H."/>
            <person name="Newsham I.N."/>
            <person name="Nazareth L.N."/>
            <person name="Worley K.W."/>
            <person name="Muzny D.M."/>
            <person name="Rogers J.R."/>
            <person name="Gibbs R.G."/>
        </authorList>
    </citation>
    <scope>NUCLEOTIDE SEQUENCE [LARGE SCALE GENOMIC DNA]</scope>
</reference>
<organism evidence="1 2">
    <name type="scientific">Papio anubis</name>
    <name type="common">Olive baboon</name>
    <dbReference type="NCBI Taxonomy" id="9555"/>
    <lineage>
        <taxon>Eukaryota</taxon>
        <taxon>Metazoa</taxon>
        <taxon>Chordata</taxon>
        <taxon>Craniata</taxon>
        <taxon>Vertebrata</taxon>
        <taxon>Euteleostomi</taxon>
        <taxon>Mammalia</taxon>
        <taxon>Eutheria</taxon>
        <taxon>Euarchontoglires</taxon>
        <taxon>Primates</taxon>
        <taxon>Haplorrhini</taxon>
        <taxon>Catarrhini</taxon>
        <taxon>Cercopithecidae</taxon>
        <taxon>Cercopithecinae</taxon>
        <taxon>Papio</taxon>
    </lineage>
</organism>
<dbReference type="InterPro" id="IPR009441">
    <property type="entry name" value="P40_nucleoprot_BD-vir"/>
</dbReference>
<reference evidence="1" key="2">
    <citation type="submission" date="2025-08" db="UniProtKB">
        <authorList>
            <consortium name="Ensembl"/>
        </authorList>
    </citation>
    <scope>IDENTIFICATION</scope>
</reference>
<dbReference type="Proteomes" id="UP000028761">
    <property type="component" value="Chromosome 2"/>
</dbReference>
<dbReference type="Gene3D" id="1.10.3050.10">
    <property type="entry name" value="borna disease virus nucleoprotein, domain 2"/>
    <property type="match status" value="1"/>
</dbReference>
<proteinExistence type="predicted"/>
<dbReference type="SUPFAM" id="SSF101399">
    <property type="entry name" value="P40 nucleoprotein"/>
    <property type="match status" value="1"/>
</dbReference>
<evidence type="ECO:0000313" key="2">
    <source>
        <dbReference type="Proteomes" id="UP000028761"/>
    </source>
</evidence>
<dbReference type="Ensembl" id="ENSPANT00000063463.1">
    <property type="protein sequence ID" value="ENSPANP00000056633.1"/>
    <property type="gene ID" value="ENSPANG00000038836.1"/>
</dbReference>
<dbReference type="AlphaFoldDB" id="A0A8I5N9M5"/>